<reference evidence="2" key="1">
    <citation type="journal article" date="2022" name="bioRxiv">
        <title>Sequencing and chromosome-scale assembly of the giantPleurodeles waltlgenome.</title>
        <authorList>
            <person name="Brown T."/>
            <person name="Elewa A."/>
            <person name="Iarovenko S."/>
            <person name="Subramanian E."/>
            <person name="Araus A.J."/>
            <person name="Petzold A."/>
            <person name="Susuki M."/>
            <person name="Suzuki K.-i.T."/>
            <person name="Hayashi T."/>
            <person name="Toyoda A."/>
            <person name="Oliveira C."/>
            <person name="Osipova E."/>
            <person name="Leigh N.D."/>
            <person name="Simon A."/>
            <person name="Yun M.H."/>
        </authorList>
    </citation>
    <scope>NUCLEOTIDE SEQUENCE</scope>
    <source>
        <strain evidence="2">20211129_DDA</strain>
        <tissue evidence="2">Liver</tissue>
    </source>
</reference>
<proteinExistence type="predicted"/>
<dbReference type="AlphaFoldDB" id="A0AAV7W5V5"/>
<protein>
    <submittedName>
        <fullName evidence="2">Uncharacterized protein</fullName>
    </submittedName>
</protein>
<name>A0AAV7W5V5_PLEWA</name>
<evidence type="ECO:0000313" key="2">
    <source>
        <dbReference type="EMBL" id="KAJ1209375.1"/>
    </source>
</evidence>
<dbReference type="EMBL" id="JANPWB010000002">
    <property type="protein sequence ID" value="KAJ1209375.1"/>
    <property type="molecule type" value="Genomic_DNA"/>
</dbReference>
<evidence type="ECO:0000256" key="1">
    <source>
        <dbReference type="SAM" id="MobiDB-lite"/>
    </source>
</evidence>
<dbReference type="Proteomes" id="UP001066276">
    <property type="component" value="Chromosome 1_2"/>
</dbReference>
<evidence type="ECO:0000313" key="3">
    <source>
        <dbReference type="Proteomes" id="UP001066276"/>
    </source>
</evidence>
<sequence length="85" mass="9065">MGFHVPGHTVAKGGLLGARGSGKAKGTSRRLGALEPLQSRVRLVSKETGAIKGHVHKSLLNIPRKARSMQPGVAPQGHRRRNRST</sequence>
<comment type="caution">
    <text evidence="2">The sequence shown here is derived from an EMBL/GenBank/DDBJ whole genome shotgun (WGS) entry which is preliminary data.</text>
</comment>
<keyword evidence="3" id="KW-1185">Reference proteome</keyword>
<feature type="region of interest" description="Disordered" evidence="1">
    <location>
        <begin position="62"/>
        <end position="85"/>
    </location>
</feature>
<feature type="region of interest" description="Disordered" evidence="1">
    <location>
        <begin position="1"/>
        <end position="33"/>
    </location>
</feature>
<accession>A0AAV7W5V5</accession>
<gene>
    <name evidence="2" type="ORF">NDU88_004753</name>
</gene>
<organism evidence="2 3">
    <name type="scientific">Pleurodeles waltl</name>
    <name type="common">Iberian ribbed newt</name>
    <dbReference type="NCBI Taxonomy" id="8319"/>
    <lineage>
        <taxon>Eukaryota</taxon>
        <taxon>Metazoa</taxon>
        <taxon>Chordata</taxon>
        <taxon>Craniata</taxon>
        <taxon>Vertebrata</taxon>
        <taxon>Euteleostomi</taxon>
        <taxon>Amphibia</taxon>
        <taxon>Batrachia</taxon>
        <taxon>Caudata</taxon>
        <taxon>Salamandroidea</taxon>
        <taxon>Salamandridae</taxon>
        <taxon>Pleurodelinae</taxon>
        <taxon>Pleurodeles</taxon>
    </lineage>
</organism>